<keyword evidence="1" id="KW-1133">Transmembrane helix</keyword>
<keyword evidence="1" id="KW-0472">Membrane</keyword>
<proteinExistence type="predicted"/>
<keyword evidence="1" id="KW-0812">Transmembrane</keyword>
<evidence type="ECO:0000313" key="2">
    <source>
        <dbReference type="EMBL" id="KAF6023021.1"/>
    </source>
</evidence>
<sequence>MNYSLMRLGNSWKPVWDYKDDEVWLVNKTDPQQLQIMEITPVKTTFFCYMCSLGLTQSLSTYSIDLLLHTDSDMITYSLEGLVADSQGTIEQRHNKTSDVLSYHLKFNVSEEESTVLSSGSLTSTSGTKAKQYLYKLESENSPTDVYINEIHFPRLDTSISDDLRYWVEIIGPASTNLSSYCLALSMYTPSDGKTENSACLRPPSGAVINSRGYFTWEIEASNDEMRTYLLKMNTTRYAIQLYKENQVSYQLLDKFQFILIKSMEGATPPTEGGSGSCVGPSEDQYCYTTTSAACNTLCLPEKLVLGTRSMGVSRCGIQKDPLLKEKGVEMSVWYVKTTTEKAWNLCSAPKAYLKRISTANSTVLVSSFADDTSDDSISHLPNLGLILMVFYNRPDQPEIRKLPLTGADLTLNSSVSSVYPLKEIEFTLTKSGVADSSSGAEGQVTATGATLSSQTIGTVYAVALIQYYSFLPSFNLSLMDGHIVDAVVYSLPQTELDITMVTKFMDMQEGAEDQGQIRFSKALNPSLLHKADQMQRNTDSWIGVSSEGVNYELDKVYVTQLAQKYIRIDRVGNNNSSSSYVQLQLPALSSQLTKVFPDGVPLKGLCLVVSQDVAASKAKSIKDFSTDDFTLQVGKTFRIDLTELGAGAASFHFSNGDSFITLFRELNSTDFCMKEFDIYDNPMNGSKPTSNDEVLLDFIKISYNVAGGYTGIPITDDSEAVRCNSQLAYFNAAFSSVSPGAGCPVPSHLYLYKVCHDRIGVASELDSVADFPTDYLYVYKLNSQNEIESIIRQKAGILKYQYNVAFSGSVDISSTCAVLYLQDITSLALGWFPNRAPRVNDVVLNNTLSVMIFYPDEKLKADADARLASVLDTAVDHEKARRSTTYYKPLANDLRHCLLGCDRTEGLVDIISYDQDTSGKNDGICKGGFTAQYESVRINEINANTIGFEDIGEYVELKGPAHFEYATGLSIGMLEVKNNQVTFKYVIHIDGDEEEFDENGFFIIEHVPSLVNVTVRRNSTQSAKHLRFIPNVVGAVVLMWGAELVRGINDAQPVTDEHVQMKDLFLDIVIYANNLQNAHSSDATTLRSKFASSHMRSIQGPVAIEQTRLPNTTETISRCFCNDTWNMDCFEMSFEETRRKENSCPTAFSKSFTICLKVNKTEVFSTFEKMREFIRDTVVSSEACQHMSCLVSKYQIRSFEHCALGGTSQRWSFALGFPSQSLFDALSPAFTVNTLINKYPQLQISACEKEACPSASPDKAVTPPPPAEHKRGAALTAGIVVACLVVVVLIVVIAIVIRRRQKRLKNMSARFEANHDDRDDDDDATFLPDGRISFSNPWYNQMNANSNSSSGKEYQKLTHT</sequence>
<organism evidence="2 3">
    <name type="scientific">Bugula neritina</name>
    <name type="common">Brown bryozoan</name>
    <name type="synonym">Sertularia neritina</name>
    <dbReference type="NCBI Taxonomy" id="10212"/>
    <lineage>
        <taxon>Eukaryota</taxon>
        <taxon>Metazoa</taxon>
        <taxon>Spiralia</taxon>
        <taxon>Lophotrochozoa</taxon>
        <taxon>Bryozoa</taxon>
        <taxon>Gymnolaemata</taxon>
        <taxon>Cheilostomatida</taxon>
        <taxon>Flustrina</taxon>
        <taxon>Buguloidea</taxon>
        <taxon>Bugulidae</taxon>
        <taxon>Bugula</taxon>
    </lineage>
</organism>
<evidence type="ECO:0000256" key="1">
    <source>
        <dbReference type="SAM" id="Phobius"/>
    </source>
</evidence>
<dbReference type="PANTHER" id="PTHR37397">
    <property type="entry name" value="SI:CH211-183D21.1"/>
    <property type="match status" value="1"/>
</dbReference>
<dbReference type="PANTHER" id="PTHR37397:SF1">
    <property type="entry name" value="LTD DOMAIN-CONTAINING PROTEIN"/>
    <property type="match status" value="1"/>
</dbReference>
<feature type="transmembrane region" description="Helical" evidence="1">
    <location>
        <begin position="1274"/>
        <end position="1298"/>
    </location>
</feature>
<dbReference type="EMBL" id="VXIV02002771">
    <property type="protein sequence ID" value="KAF6023021.1"/>
    <property type="molecule type" value="Genomic_DNA"/>
</dbReference>
<comment type="caution">
    <text evidence="2">The sequence shown here is derived from an EMBL/GenBank/DDBJ whole genome shotgun (WGS) entry which is preliminary data.</text>
</comment>
<dbReference type="Proteomes" id="UP000593567">
    <property type="component" value="Unassembled WGS sequence"/>
</dbReference>
<reference evidence="2" key="1">
    <citation type="submission" date="2020-06" db="EMBL/GenBank/DDBJ databases">
        <title>Draft genome of Bugula neritina, a colonial animal packing powerful symbionts and potential medicines.</title>
        <authorList>
            <person name="Rayko M."/>
        </authorList>
    </citation>
    <scope>NUCLEOTIDE SEQUENCE [LARGE SCALE GENOMIC DNA]</scope>
    <source>
        <strain evidence="2">Kwan_BN1</strain>
    </source>
</reference>
<name>A0A7J7JBL1_BUGNE</name>
<evidence type="ECO:0000313" key="3">
    <source>
        <dbReference type="Proteomes" id="UP000593567"/>
    </source>
</evidence>
<gene>
    <name evidence="2" type="ORF">EB796_018663</name>
</gene>
<protein>
    <submittedName>
        <fullName evidence="2">Uncharacterized protein</fullName>
    </submittedName>
</protein>
<accession>A0A7J7JBL1</accession>
<keyword evidence="3" id="KW-1185">Reference proteome</keyword>